<keyword evidence="1" id="KW-1133">Transmembrane helix</keyword>
<dbReference type="InterPro" id="IPR036515">
    <property type="entry name" value="Transposase_17_sf"/>
</dbReference>
<evidence type="ECO:0000259" key="2">
    <source>
        <dbReference type="Pfam" id="PF01797"/>
    </source>
</evidence>
<organism evidence="3 4">
    <name type="scientific">Enterococcus gallinarum</name>
    <dbReference type="NCBI Taxonomy" id="1353"/>
    <lineage>
        <taxon>Bacteria</taxon>
        <taxon>Bacillati</taxon>
        <taxon>Bacillota</taxon>
        <taxon>Bacilli</taxon>
        <taxon>Lactobacillales</taxon>
        <taxon>Enterococcaceae</taxon>
        <taxon>Enterococcus</taxon>
    </lineage>
</organism>
<keyword evidence="1" id="KW-0812">Transmembrane</keyword>
<reference evidence="3 4" key="1">
    <citation type="submission" date="2023-06" db="EMBL/GenBank/DDBJ databases">
        <title>Acute promotion of culturable opportunistic pathogens and persistent increase of antibiotic resistance following antibiotic exposure in mouse gut microbiota.</title>
        <authorList>
            <person name="Li L."/>
            <person name="Wang B."/>
            <person name="Sun Y."/>
            <person name="Wang M."/>
            <person name="Xu H."/>
        </authorList>
    </citation>
    <scope>NUCLEOTIDE SEQUENCE [LARGE SCALE GENOMIC DNA]</scope>
    <source>
        <strain evidence="3 4">CRI2_2</strain>
    </source>
</reference>
<accession>A0ABD4ZXC8</accession>
<sequence length="40" mass="4591">MCKIKDVTIFETHTTSGHIQLLVRILPNIIISSFMGYLKK</sequence>
<dbReference type="Pfam" id="PF01797">
    <property type="entry name" value="Y1_Tnp"/>
    <property type="match status" value="1"/>
</dbReference>
<feature type="domain" description="Transposase IS200-like" evidence="2">
    <location>
        <begin position="2"/>
        <end position="40"/>
    </location>
</feature>
<feature type="transmembrane region" description="Helical" evidence="1">
    <location>
        <begin position="21"/>
        <end position="38"/>
    </location>
</feature>
<evidence type="ECO:0000313" key="4">
    <source>
        <dbReference type="Proteomes" id="UP001241571"/>
    </source>
</evidence>
<keyword evidence="1" id="KW-0472">Membrane</keyword>
<dbReference type="SUPFAM" id="SSF143422">
    <property type="entry name" value="Transposase IS200-like"/>
    <property type="match status" value="1"/>
</dbReference>
<evidence type="ECO:0000256" key="1">
    <source>
        <dbReference type="SAM" id="Phobius"/>
    </source>
</evidence>
<dbReference type="Proteomes" id="UP001241571">
    <property type="component" value="Unassembled WGS sequence"/>
</dbReference>
<protein>
    <submittedName>
        <fullName evidence="3">Transposase</fullName>
    </submittedName>
</protein>
<dbReference type="EMBL" id="JASUBT010000018">
    <property type="protein sequence ID" value="MDL4937425.1"/>
    <property type="molecule type" value="Genomic_DNA"/>
</dbReference>
<comment type="caution">
    <text evidence="3">The sequence shown here is derived from an EMBL/GenBank/DDBJ whole genome shotgun (WGS) entry which is preliminary data.</text>
</comment>
<evidence type="ECO:0000313" key="3">
    <source>
        <dbReference type="EMBL" id="MDL4937425.1"/>
    </source>
</evidence>
<name>A0ABD4ZXC8_ENTGA</name>
<gene>
    <name evidence="3" type="ORF">QRX88_17115</name>
</gene>
<dbReference type="RefSeq" id="WP_228081225.1">
    <property type="nucleotide sequence ID" value="NZ_BSYC01000003.1"/>
</dbReference>
<dbReference type="AlphaFoldDB" id="A0ABD4ZXC8"/>
<dbReference type="InterPro" id="IPR002686">
    <property type="entry name" value="Transposase_17"/>
</dbReference>
<proteinExistence type="predicted"/>